<dbReference type="InterPro" id="IPR029001">
    <property type="entry name" value="ITPase-like_fam"/>
</dbReference>
<sequence length="342" mass="37050">MEKDDSNGNSFEIIEKPQSDKSVSESNAPVIVNNTNITTGNLLSNVAPPSNIPDFTIWTSAAVPSNTTPTTTKTSGVVTAAPILVNEFPNTQFSAVIPLSKGIPQEALVKRPPIEAEQVSPGGFFDFVKDALSSQVVSKMVEKAKNSVDSIITTLDPQMSVYMNTSSDIKIAITSEEHDIVSAVRDAAITVFGKASVIGIKNTLTNQRQAVGMEDGIKNIEEKIAFSTQLSDGPVIGIESVLIKQGKNWHDVTLLILKDSHNEIKLQTLSQAVPVPVNKFLGPEVADIDVENKLSEYLKAIPCWQEEVSGIQRRDIINLAAKVLLKFYKDSLPQPTAEVQIK</sequence>
<organism evidence="2 3">
    <name type="scientific">Rhynchophorus ferrugineus</name>
    <name type="common">Red palm weevil</name>
    <name type="synonym">Curculio ferrugineus</name>
    <dbReference type="NCBI Taxonomy" id="354439"/>
    <lineage>
        <taxon>Eukaryota</taxon>
        <taxon>Metazoa</taxon>
        <taxon>Ecdysozoa</taxon>
        <taxon>Arthropoda</taxon>
        <taxon>Hexapoda</taxon>
        <taxon>Insecta</taxon>
        <taxon>Pterygota</taxon>
        <taxon>Neoptera</taxon>
        <taxon>Endopterygota</taxon>
        <taxon>Coleoptera</taxon>
        <taxon>Polyphaga</taxon>
        <taxon>Cucujiformia</taxon>
        <taxon>Curculionidae</taxon>
        <taxon>Dryophthorinae</taxon>
        <taxon>Rhynchophorus</taxon>
    </lineage>
</organism>
<dbReference type="Proteomes" id="UP000625711">
    <property type="component" value="Unassembled WGS sequence"/>
</dbReference>
<reference evidence="2" key="1">
    <citation type="submission" date="2020-08" db="EMBL/GenBank/DDBJ databases">
        <title>Genome sequencing and assembly of the red palm weevil Rhynchophorus ferrugineus.</title>
        <authorList>
            <person name="Dias G.B."/>
            <person name="Bergman C.M."/>
            <person name="Manee M."/>
        </authorList>
    </citation>
    <scope>NUCLEOTIDE SEQUENCE</scope>
    <source>
        <strain evidence="2">AA-2017</strain>
        <tissue evidence="2">Whole larva</tissue>
    </source>
</reference>
<dbReference type="EMBL" id="JAACXV010014055">
    <property type="protein sequence ID" value="KAF7270818.1"/>
    <property type="molecule type" value="Genomic_DNA"/>
</dbReference>
<proteinExistence type="predicted"/>
<dbReference type="OrthoDB" id="4968544at2759"/>
<comment type="caution">
    <text evidence="2">The sequence shown here is derived from an EMBL/GenBank/DDBJ whole genome shotgun (WGS) entry which is preliminary data.</text>
</comment>
<accession>A0A834I1Z8</accession>
<evidence type="ECO:0000256" key="1">
    <source>
        <dbReference type="SAM" id="MobiDB-lite"/>
    </source>
</evidence>
<dbReference type="SUPFAM" id="SSF52972">
    <property type="entry name" value="ITPase-like"/>
    <property type="match status" value="1"/>
</dbReference>
<dbReference type="GO" id="GO:0034237">
    <property type="term" value="F:protein kinase A regulatory subunit binding"/>
    <property type="evidence" value="ECO:0007669"/>
    <property type="project" value="TreeGrafter"/>
</dbReference>
<keyword evidence="3" id="KW-1185">Reference proteome</keyword>
<dbReference type="AlphaFoldDB" id="A0A834I1Z8"/>
<dbReference type="GO" id="GO:0005737">
    <property type="term" value="C:cytoplasm"/>
    <property type="evidence" value="ECO:0007669"/>
    <property type="project" value="TreeGrafter"/>
</dbReference>
<protein>
    <submittedName>
        <fullName evidence="2">Uncharacterized protein</fullName>
    </submittedName>
</protein>
<dbReference type="PANTHER" id="PTHR23276">
    <property type="entry name" value="PROTEIN PRRC1"/>
    <property type="match status" value="1"/>
</dbReference>
<feature type="region of interest" description="Disordered" evidence="1">
    <location>
        <begin position="1"/>
        <end position="25"/>
    </location>
</feature>
<dbReference type="InterPro" id="IPR026534">
    <property type="entry name" value="PRRC1"/>
</dbReference>
<name>A0A834I1Z8_RHYFE</name>
<evidence type="ECO:0000313" key="3">
    <source>
        <dbReference type="Proteomes" id="UP000625711"/>
    </source>
</evidence>
<gene>
    <name evidence="2" type="ORF">GWI33_016225</name>
</gene>
<evidence type="ECO:0000313" key="2">
    <source>
        <dbReference type="EMBL" id="KAF7270818.1"/>
    </source>
</evidence>
<dbReference type="PANTHER" id="PTHR23276:SF2">
    <property type="entry name" value="PROTEIN PRRC1"/>
    <property type="match status" value="1"/>
</dbReference>
<feature type="compositionally biased region" description="Basic and acidic residues" evidence="1">
    <location>
        <begin position="13"/>
        <end position="23"/>
    </location>
</feature>